<evidence type="ECO:0000256" key="2">
    <source>
        <dbReference type="ARBA" id="ARBA00023239"/>
    </source>
</evidence>
<reference evidence="4" key="2">
    <citation type="submission" date="2021-04" db="EMBL/GenBank/DDBJ databases">
        <authorList>
            <person name="Podell S."/>
        </authorList>
    </citation>
    <scope>NUCLEOTIDE SEQUENCE</scope>
    <source>
        <strain evidence="4">Hildebrandi</strain>
    </source>
</reference>
<feature type="region of interest" description="Disordered" evidence="3">
    <location>
        <begin position="1"/>
        <end position="24"/>
    </location>
</feature>
<dbReference type="Pfam" id="PF07286">
    <property type="entry name" value="D-Glu_cyclase"/>
    <property type="match status" value="1"/>
</dbReference>
<dbReference type="GO" id="GO:0006536">
    <property type="term" value="P:glutamate metabolic process"/>
    <property type="evidence" value="ECO:0007669"/>
    <property type="project" value="TreeGrafter"/>
</dbReference>
<dbReference type="AlphaFoldDB" id="A0A9K3LMU6"/>
<comment type="similarity">
    <text evidence="1">Belongs to the D-glutamate cyclase family.</text>
</comment>
<evidence type="ECO:0000313" key="5">
    <source>
        <dbReference type="Proteomes" id="UP000693970"/>
    </source>
</evidence>
<dbReference type="EMBL" id="JAGRRH010000009">
    <property type="protein sequence ID" value="KAG7365213.1"/>
    <property type="molecule type" value="Genomic_DNA"/>
</dbReference>
<dbReference type="OrthoDB" id="10262538at2759"/>
<keyword evidence="2" id="KW-0456">Lyase</keyword>
<protein>
    <submittedName>
        <fullName evidence="4">DUF1445 domain containing protein</fullName>
    </submittedName>
</protein>
<dbReference type="FunFam" id="3.30.2040.10:FF:000001">
    <property type="entry name" value="D-glutamate cyclase, mitochondrial"/>
    <property type="match status" value="1"/>
</dbReference>
<dbReference type="PANTHER" id="PTHR32022">
    <property type="entry name" value="D-GLUTAMATE CYCLASE, MITOCHONDRIAL"/>
    <property type="match status" value="1"/>
</dbReference>
<evidence type="ECO:0000256" key="3">
    <source>
        <dbReference type="SAM" id="MobiDB-lite"/>
    </source>
</evidence>
<evidence type="ECO:0000256" key="1">
    <source>
        <dbReference type="ARBA" id="ARBA00007896"/>
    </source>
</evidence>
<name>A0A9K3LMU6_9STRA</name>
<dbReference type="PANTHER" id="PTHR32022:SF10">
    <property type="entry name" value="D-GLUTAMATE CYCLASE, MITOCHONDRIAL"/>
    <property type="match status" value="1"/>
</dbReference>
<accession>A0A9K3LMU6</accession>
<keyword evidence="5" id="KW-1185">Reference proteome</keyword>
<reference evidence="4" key="1">
    <citation type="journal article" date="2021" name="Sci. Rep.">
        <title>Diploid genomic architecture of Nitzschia inconspicua, an elite biomass production diatom.</title>
        <authorList>
            <person name="Oliver A."/>
            <person name="Podell S."/>
            <person name="Pinowska A."/>
            <person name="Traller J.C."/>
            <person name="Smith S.R."/>
            <person name="McClure R."/>
            <person name="Beliaev A."/>
            <person name="Bohutskyi P."/>
            <person name="Hill E.A."/>
            <person name="Rabines A."/>
            <person name="Zheng H."/>
            <person name="Allen L.Z."/>
            <person name="Kuo A."/>
            <person name="Grigoriev I.V."/>
            <person name="Allen A.E."/>
            <person name="Hazlebeck D."/>
            <person name="Allen E.E."/>
        </authorList>
    </citation>
    <scope>NUCLEOTIDE SEQUENCE</scope>
    <source>
        <strain evidence="4">Hildebrandi</strain>
    </source>
</reference>
<sequence>MNNPNEQEAAAATTTTTSSSINHHHHHLKVNNNTLTKSEQDALLRSILPSLNGQEGSPANTFTQSELDELQRAVGSICVGPRTSGHHSRKSSNNTVDIRDLQSSFQQPHGTASACPQDGMSGHCPQYGSAESTAVLAETKPPADSLDWHGAPRLHKNAQLPRSFREQVRAGQFQGPTNGVCPGFLQCNLVVLPQGPVAFDFLLFCQRNPKACPLIEVCDVGSPFPSGVAPGADLRTDVPKYAIYRNGQLEKEVTDVTDYWPEQSVAFLIGCSFSYDGALMDAGIPLKSAQQGKNVPMYRTNLKCRPAGSLSGNMVVSMKPIPALQVSKHVEITSKYTHAHGGPVAVGSASAIGVADINTPEWGEAIDVAPDEVPIFHACGVTPQSILMESKVPFAITHSAGHMFVTDLPSDMGV</sequence>
<dbReference type="InterPro" id="IPR009906">
    <property type="entry name" value="D-Glu_cyclase"/>
</dbReference>
<dbReference type="NCBIfam" id="NF003969">
    <property type="entry name" value="PRK05463.1"/>
    <property type="match status" value="1"/>
</dbReference>
<comment type="caution">
    <text evidence="4">The sequence shown here is derived from an EMBL/GenBank/DDBJ whole genome shotgun (WGS) entry which is preliminary data.</text>
</comment>
<dbReference type="GO" id="GO:0047820">
    <property type="term" value="F:D-glutamate cyclase activity"/>
    <property type="evidence" value="ECO:0007669"/>
    <property type="project" value="TreeGrafter"/>
</dbReference>
<feature type="compositionally biased region" description="Low complexity" evidence="3">
    <location>
        <begin position="9"/>
        <end position="20"/>
    </location>
</feature>
<proteinExistence type="inferred from homology"/>
<gene>
    <name evidence="4" type="ORF">IV203_038416</name>
</gene>
<evidence type="ECO:0000313" key="4">
    <source>
        <dbReference type="EMBL" id="KAG7365213.1"/>
    </source>
</evidence>
<dbReference type="Proteomes" id="UP000693970">
    <property type="component" value="Unassembled WGS sequence"/>
</dbReference>
<organism evidence="4 5">
    <name type="scientific">Nitzschia inconspicua</name>
    <dbReference type="NCBI Taxonomy" id="303405"/>
    <lineage>
        <taxon>Eukaryota</taxon>
        <taxon>Sar</taxon>
        <taxon>Stramenopiles</taxon>
        <taxon>Ochrophyta</taxon>
        <taxon>Bacillariophyta</taxon>
        <taxon>Bacillariophyceae</taxon>
        <taxon>Bacillariophycidae</taxon>
        <taxon>Bacillariales</taxon>
        <taxon>Bacillariaceae</taxon>
        <taxon>Nitzschia</taxon>
    </lineage>
</organism>